<dbReference type="InterPro" id="IPR008258">
    <property type="entry name" value="Transglycosylase_SLT_dom_1"/>
</dbReference>
<dbReference type="InterPro" id="IPR023346">
    <property type="entry name" value="Lysozyme-like_dom_sf"/>
</dbReference>
<dbReference type="SUPFAM" id="SSF53955">
    <property type="entry name" value="Lysozyme-like"/>
    <property type="match status" value="1"/>
</dbReference>
<dbReference type="PANTHER" id="PTHR37423">
    <property type="entry name" value="SOLUBLE LYTIC MUREIN TRANSGLYCOSYLASE-RELATED"/>
    <property type="match status" value="1"/>
</dbReference>
<feature type="compositionally biased region" description="Low complexity" evidence="2">
    <location>
        <begin position="32"/>
        <end position="51"/>
    </location>
</feature>
<dbReference type="KEGG" id="saes:HBH39_16740"/>
<dbReference type="PANTHER" id="PTHR37423:SF2">
    <property type="entry name" value="MEMBRANE-BOUND LYTIC MUREIN TRANSGLYCOSYLASE C"/>
    <property type="match status" value="1"/>
</dbReference>
<dbReference type="Pfam" id="PF01464">
    <property type="entry name" value="SLT"/>
    <property type="match status" value="1"/>
</dbReference>
<feature type="domain" description="Transglycosylase SLT" evidence="4">
    <location>
        <begin position="193"/>
        <end position="292"/>
    </location>
</feature>
<keyword evidence="3" id="KW-0732">Signal</keyword>
<evidence type="ECO:0000256" key="1">
    <source>
        <dbReference type="ARBA" id="ARBA00007734"/>
    </source>
</evidence>
<dbReference type="AlphaFoldDB" id="A0A6G9QQ93"/>
<feature type="signal peptide" evidence="3">
    <location>
        <begin position="1"/>
        <end position="29"/>
    </location>
</feature>
<gene>
    <name evidence="5" type="ORF">HBH39_16740</name>
</gene>
<evidence type="ECO:0000256" key="3">
    <source>
        <dbReference type="SAM" id="SignalP"/>
    </source>
</evidence>
<protein>
    <submittedName>
        <fullName evidence="5">Lytic transglycosylase domain-containing protein</fullName>
    </submittedName>
</protein>
<dbReference type="CDD" id="cd00254">
    <property type="entry name" value="LT-like"/>
    <property type="match status" value="1"/>
</dbReference>
<evidence type="ECO:0000259" key="4">
    <source>
        <dbReference type="Pfam" id="PF01464"/>
    </source>
</evidence>
<dbReference type="EMBL" id="CP050313">
    <property type="protein sequence ID" value="QIR16283.1"/>
    <property type="molecule type" value="Genomic_DNA"/>
</dbReference>
<comment type="similarity">
    <text evidence="1">Belongs to the transglycosylase Slt family.</text>
</comment>
<dbReference type="Gene3D" id="1.10.530.10">
    <property type="match status" value="1"/>
</dbReference>
<organism evidence="5 6">
    <name type="scientific">Shewanella aestuarii</name>
    <dbReference type="NCBI Taxonomy" id="1028752"/>
    <lineage>
        <taxon>Bacteria</taxon>
        <taxon>Pseudomonadati</taxon>
        <taxon>Pseudomonadota</taxon>
        <taxon>Gammaproteobacteria</taxon>
        <taxon>Alteromonadales</taxon>
        <taxon>Shewanellaceae</taxon>
        <taxon>Shewanella</taxon>
    </lineage>
</organism>
<keyword evidence="6" id="KW-1185">Reference proteome</keyword>
<feature type="chain" id="PRO_5026105430" evidence="3">
    <location>
        <begin position="30"/>
        <end position="316"/>
    </location>
</feature>
<name>A0A6G9QQ93_9GAMM</name>
<evidence type="ECO:0000256" key="2">
    <source>
        <dbReference type="SAM" id="MobiDB-lite"/>
    </source>
</evidence>
<dbReference type="Proteomes" id="UP000502608">
    <property type="component" value="Chromosome"/>
</dbReference>
<reference evidence="5 6" key="1">
    <citation type="submission" date="2020-03" db="EMBL/GenBank/DDBJ databases">
        <title>Complete genome sequence of Shewanella sp.</title>
        <authorList>
            <person name="Kim Y.-S."/>
            <person name="Kim S.-J."/>
            <person name="Jung H.-K."/>
            <person name="Kim K.-H."/>
        </authorList>
    </citation>
    <scope>NUCLEOTIDE SEQUENCE [LARGE SCALE GENOMIC DNA]</scope>
    <source>
        <strain evidence="5 6">PN3F2</strain>
    </source>
</reference>
<sequence length="316" mass="35302">MSRYRFKWLFSFGLIINLSGLLWSQSLLAASDSSNNQSQSDSQQQQASSNDKVNQAKSRIKARYQPSEQSQPKPQLNLFPDLSPQGVVSADKSQPISKAVVLDNDYPLPKADTSKPAKRQLKASYSENGIVSDLGVEKRKVYQYEKNGITAFSDSEPGHNNYRILLYECFACRPDSTIDWYKTPLFKSEYASLVARAAHRYQIDPALIKAVIHAESAFRTNVVSKAGAMGLMQLMPATAKDMNVRDAFQAEQNIDGGSRYLAKLLAQFNGDIDLACAAYNAGPTTVKQYNGIPPYPETQAYVQRVKILYNRYRKVS</sequence>
<accession>A0A6G9QQ93</accession>
<proteinExistence type="inferred from homology"/>
<feature type="region of interest" description="Disordered" evidence="2">
    <location>
        <begin position="32"/>
        <end position="89"/>
    </location>
</feature>
<evidence type="ECO:0000313" key="5">
    <source>
        <dbReference type="EMBL" id="QIR16283.1"/>
    </source>
</evidence>
<evidence type="ECO:0000313" key="6">
    <source>
        <dbReference type="Proteomes" id="UP000502608"/>
    </source>
</evidence>